<gene>
    <name evidence="2" type="ORF">AK812_SmicGene23037</name>
</gene>
<protein>
    <submittedName>
        <fullName evidence="2">Uncharacterized protein</fullName>
    </submittedName>
</protein>
<evidence type="ECO:0000313" key="2">
    <source>
        <dbReference type="EMBL" id="OLP94903.1"/>
    </source>
</evidence>
<sequence>MQLLRAPLAERASDAPRTASLRTNGTNQGKTHGFRRYIAIACDLTLDEERTMSDSGPGWEKLFSVHPEAFKPPLVDVGWGSHTVGVIFVSEPSTAEKQKDADALRAARLARFSCPPESAATCMRLYSYKLCGWLVNTGGASQFGSLVGVVPDALEAAKPLIGTMVPERFPQDAGSIARELRSLTSACRVLRVAECCASIF</sequence>
<dbReference type="Proteomes" id="UP000186817">
    <property type="component" value="Unassembled WGS sequence"/>
</dbReference>
<dbReference type="EMBL" id="LSRX01000523">
    <property type="protein sequence ID" value="OLP94903.1"/>
    <property type="molecule type" value="Genomic_DNA"/>
</dbReference>
<proteinExistence type="predicted"/>
<name>A0A1Q9DIA1_SYMMI</name>
<evidence type="ECO:0000313" key="3">
    <source>
        <dbReference type="Proteomes" id="UP000186817"/>
    </source>
</evidence>
<accession>A0A1Q9DIA1</accession>
<evidence type="ECO:0000256" key="1">
    <source>
        <dbReference type="SAM" id="MobiDB-lite"/>
    </source>
</evidence>
<dbReference type="AlphaFoldDB" id="A0A1Q9DIA1"/>
<reference evidence="2 3" key="1">
    <citation type="submission" date="2016-02" db="EMBL/GenBank/DDBJ databases">
        <title>Genome analysis of coral dinoflagellate symbionts highlights evolutionary adaptations to a symbiotic lifestyle.</title>
        <authorList>
            <person name="Aranda M."/>
            <person name="Li Y."/>
            <person name="Liew Y.J."/>
            <person name="Baumgarten S."/>
            <person name="Simakov O."/>
            <person name="Wilson M."/>
            <person name="Piel J."/>
            <person name="Ashoor H."/>
            <person name="Bougouffa S."/>
            <person name="Bajic V.B."/>
            <person name="Ryu T."/>
            <person name="Ravasi T."/>
            <person name="Bayer T."/>
            <person name="Micklem G."/>
            <person name="Kim H."/>
            <person name="Bhak J."/>
            <person name="Lajeunesse T.C."/>
            <person name="Voolstra C.R."/>
        </authorList>
    </citation>
    <scope>NUCLEOTIDE SEQUENCE [LARGE SCALE GENOMIC DNA]</scope>
    <source>
        <strain evidence="2 3">CCMP2467</strain>
    </source>
</reference>
<feature type="region of interest" description="Disordered" evidence="1">
    <location>
        <begin position="1"/>
        <end position="28"/>
    </location>
</feature>
<organism evidence="2 3">
    <name type="scientific">Symbiodinium microadriaticum</name>
    <name type="common">Dinoflagellate</name>
    <name type="synonym">Zooxanthella microadriatica</name>
    <dbReference type="NCBI Taxonomy" id="2951"/>
    <lineage>
        <taxon>Eukaryota</taxon>
        <taxon>Sar</taxon>
        <taxon>Alveolata</taxon>
        <taxon>Dinophyceae</taxon>
        <taxon>Suessiales</taxon>
        <taxon>Symbiodiniaceae</taxon>
        <taxon>Symbiodinium</taxon>
    </lineage>
</organism>
<keyword evidence="3" id="KW-1185">Reference proteome</keyword>
<comment type="caution">
    <text evidence="2">The sequence shown here is derived from an EMBL/GenBank/DDBJ whole genome shotgun (WGS) entry which is preliminary data.</text>
</comment>